<evidence type="ECO:0000256" key="1">
    <source>
        <dbReference type="SAM" id="MobiDB-lite"/>
    </source>
</evidence>
<feature type="region of interest" description="Disordered" evidence="1">
    <location>
        <begin position="1"/>
        <end position="27"/>
    </location>
</feature>
<keyword evidence="4" id="KW-1185">Reference proteome</keyword>
<name>A0ABR9N645_9MICO</name>
<evidence type="ECO:0000256" key="2">
    <source>
        <dbReference type="SAM" id="Phobius"/>
    </source>
</evidence>
<protein>
    <submittedName>
        <fullName evidence="3">Uncharacterized protein</fullName>
    </submittedName>
</protein>
<proteinExistence type="predicted"/>
<keyword evidence="2" id="KW-1133">Transmembrane helix</keyword>
<accession>A0ABR9N645</accession>
<dbReference type="RefSeq" id="WP_192865147.1">
    <property type="nucleotide sequence ID" value="NZ_JADAQT010000110.1"/>
</dbReference>
<dbReference type="Proteomes" id="UP000625527">
    <property type="component" value="Unassembled WGS sequence"/>
</dbReference>
<comment type="caution">
    <text evidence="3">The sequence shown here is derived from an EMBL/GenBank/DDBJ whole genome shotgun (WGS) entry which is preliminary data.</text>
</comment>
<keyword evidence="2" id="KW-0472">Membrane</keyword>
<feature type="region of interest" description="Disordered" evidence="1">
    <location>
        <begin position="74"/>
        <end position="109"/>
    </location>
</feature>
<feature type="compositionally biased region" description="Acidic residues" evidence="1">
    <location>
        <begin position="87"/>
        <end position="107"/>
    </location>
</feature>
<reference evidence="3 4" key="1">
    <citation type="submission" date="2020-10" db="EMBL/GenBank/DDBJ databases">
        <title>Myceligenerans pegani sp. nov., an endophytic actinomycete isolated from Peganum harmala L. in Xinjiang, China.</title>
        <authorList>
            <person name="Xin L."/>
        </authorList>
    </citation>
    <scope>NUCLEOTIDE SEQUENCE [LARGE SCALE GENOMIC DNA]</scope>
    <source>
        <strain evidence="3 4">TRM65318</strain>
    </source>
</reference>
<evidence type="ECO:0000313" key="3">
    <source>
        <dbReference type="EMBL" id="MBE1878588.1"/>
    </source>
</evidence>
<evidence type="ECO:0000313" key="4">
    <source>
        <dbReference type="Proteomes" id="UP000625527"/>
    </source>
</evidence>
<dbReference type="EMBL" id="JADAQT010000110">
    <property type="protein sequence ID" value="MBE1878588.1"/>
    <property type="molecule type" value="Genomic_DNA"/>
</dbReference>
<organism evidence="3 4">
    <name type="scientific">Myceligenerans pegani</name>
    <dbReference type="NCBI Taxonomy" id="2776917"/>
    <lineage>
        <taxon>Bacteria</taxon>
        <taxon>Bacillati</taxon>
        <taxon>Actinomycetota</taxon>
        <taxon>Actinomycetes</taxon>
        <taxon>Micrococcales</taxon>
        <taxon>Promicromonosporaceae</taxon>
        <taxon>Myceligenerans</taxon>
    </lineage>
</organism>
<sequence length="832" mass="90906">MSRRDLPDLPLPSVRRRPRPHDPEAGQGLTEYVGIVGVVLLIVIVIVGLATPVGADIGRQLVCAVQSIGDPDGHRECVEGAGGGENGPDDDGEAGPDDEGDEPDGPCEETITTDVVEIDLDGEDEAKTPAVIQIDCVWYPVPESCVDDDIRDLFGDEETAYEREELEELAGCITTGWGDPSDDPDDESCNRTKPSSEDVSLDPPKVRIGCKWLPVPEDVCDAEWDAYKNAEPGRDRAGAAGILDKCVTDAYDNMEPDCYIQINTHMEEASSQFLFFKFSSSEGVMIEELGDGRVRVHMLKGDSLGFGASADEIFNSPISFGVSALEGDVQDTTYEFVNRQDAQNWIDWKERESGMERKRDSACNTRMGAGCHGANQDYDEFLEDEPDHHIVTEADSETKKVTFNGGITLNGDNSNGPLSGGIEGGYEGEVMVEDRMWDNGLYEVSYTSTDIGGFLIGGALGGGKSFGKGGKSGGGSGGASAGAGGEWKGSTKTTVYFGNEDEDGDGLGDIVQMYITIDQQALQTLYQAGIDVEAELPYGFTVGGGGFHSEKEGSSTVQEFILDFNQYPELRKTFAPMVDELFPRDETGELEKGDIEIHEKDSVDDDIENALKDHGNVRELTYDDTKVEDLGEVNIGWQGIDLFSSEWITVDEERVLKESSFEITDVNGDRQVVKPAPRCKHEEFVPDDDYYTNGKQKTGAGGDEGNPVYDEDDSDGPYPGTDFDGDVPGDRGDISKSLVTEYRKAFPDKNIIVYHRDIDLEFAPDVKGREYLAEVENFYVVALDSGKVTRKGDGGYINWSFAGNYSRPGDGNVVRFELIHEEEDRDETFLDE</sequence>
<feature type="transmembrane region" description="Helical" evidence="2">
    <location>
        <begin position="32"/>
        <end position="51"/>
    </location>
</feature>
<feature type="region of interest" description="Disordered" evidence="1">
    <location>
        <begin position="174"/>
        <end position="200"/>
    </location>
</feature>
<feature type="region of interest" description="Disordered" evidence="1">
    <location>
        <begin position="683"/>
        <end position="730"/>
    </location>
</feature>
<keyword evidence="2" id="KW-0812">Transmembrane</keyword>
<gene>
    <name evidence="3" type="ORF">IHE71_23115</name>
</gene>